<protein>
    <recommendedName>
        <fullName evidence="5">Cystatin domain-containing protein</fullName>
    </recommendedName>
</protein>
<evidence type="ECO:0000256" key="4">
    <source>
        <dbReference type="SAM" id="Phobius"/>
    </source>
</evidence>
<dbReference type="SMART" id="SM00043">
    <property type="entry name" value="CY"/>
    <property type="match status" value="1"/>
</dbReference>
<keyword evidence="4" id="KW-0812">Transmembrane</keyword>
<reference evidence="6" key="1">
    <citation type="submission" date="2020-05" db="EMBL/GenBank/DDBJ databases">
        <title>WGS assembly of Panicum virgatum.</title>
        <authorList>
            <person name="Lovell J.T."/>
            <person name="Jenkins J."/>
            <person name="Shu S."/>
            <person name="Juenger T.E."/>
            <person name="Schmutz J."/>
        </authorList>
    </citation>
    <scope>NUCLEOTIDE SEQUENCE</scope>
    <source>
        <strain evidence="6">AP13</strain>
    </source>
</reference>
<dbReference type="CDD" id="cd00042">
    <property type="entry name" value="CY"/>
    <property type="match status" value="1"/>
</dbReference>
<feature type="domain" description="Cystatin" evidence="5">
    <location>
        <begin position="61"/>
        <end position="151"/>
    </location>
</feature>
<keyword evidence="4" id="KW-1133">Transmembrane helix</keyword>
<keyword evidence="2" id="KW-0646">Protease inhibitor</keyword>
<comment type="similarity">
    <text evidence="1">Belongs to the cystatin family. Phytocystatin subfamily.</text>
</comment>
<gene>
    <name evidence="6" type="ORF">PVAP13_9NG649000</name>
</gene>
<dbReference type="Proteomes" id="UP000823388">
    <property type="component" value="Chromosome 9N"/>
</dbReference>
<dbReference type="PANTHER" id="PTHR47116">
    <property type="entry name" value="PHLOEM FILAMENT PROTEIN"/>
    <property type="match status" value="1"/>
</dbReference>
<evidence type="ECO:0000256" key="1">
    <source>
        <dbReference type="ARBA" id="ARBA00007233"/>
    </source>
</evidence>
<feature type="transmembrane region" description="Helical" evidence="4">
    <location>
        <begin position="35"/>
        <end position="55"/>
    </location>
</feature>
<accession>A0A8T0N080</accession>
<keyword evidence="7" id="KW-1185">Reference proteome</keyword>
<name>A0A8T0N080_PANVG</name>
<keyword evidence="4" id="KW-0472">Membrane</keyword>
<evidence type="ECO:0000256" key="3">
    <source>
        <dbReference type="ARBA" id="ARBA00022704"/>
    </source>
</evidence>
<dbReference type="Gene3D" id="3.10.450.10">
    <property type="match status" value="1"/>
</dbReference>
<keyword evidence="3" id="KW-0789">Thiol protease inhibitor</keyword>
<organism evidence="6 7">
    <name type="scientific">Panicum virgatum</name>
    <name type="common">Blackwell switchgrass</name>
    <dbReference type="NCBI Taxonomy" id="38727"/>
    <lineage>
        <taxon>Eukaryota</taxon>
        <taxon>Viridiplantae</taxon>
        <taxon>Streptophyta</taxon>
        <taxon>Embryophyta</taxon>
        <taxon>Tracheophyta</taxon>
        <taxon>Spermatophyta</taxon>
        <taxon>Magnoliopsida</taxon>
        <taxon>Liliopsida</taxon>
        <taxon>Poales</taxon>
        <taxon>Poaceae</taxon>
        <taxon>PACMAD clade</taxon>
        <taxon>Panicoideae</taxon>
        <taxon>Panicodae</taxon>
        <taxon>Paniceae</taxon>
        <taxon>Panicinae</taxon>
        <taxon>Panicum</taxon>
        <taxon>Panicum sect. Hiantes</taxon>
    </lineage>
</organism>
<evidence type="ECO:0000256" key="2">
    <source>
        <dbReference type="ARBA" id="ARBA00022690"/>
    </source>
</evidence>
<dbReference type="AlphaFoldDB" id="A0A8T0N080"/>
<dbReference type="InterPro" id="IPR000010">
    <property type="entry name" value="Cystatin_dom"/>
</dbReference>
<proteinExistence type="inferred from homology"/>
<dbReference type="SUPFAM" id="SSF54403">
    <property type="entry name" value="Cystatin/monellin"/>
    <property type="match status" value="1"/>
</dbReference>
<evidence type="ECO:0000313" key="6">
    <source>
        <dbReference type="EMBL" id="KAG2542607.1"/>
    </source>
</evidence>
<comment type="caution">
    <text evidence="6">The sequence shown here is derived from an EMBL/GenBank/DDBJ whole genome shotgun (WGS) entry which is preliminary data.</text>
</comment>
<dbReference type="EMBL" id="CM029054">
    <property type="protein sequence ID" value="KAG2542607.1"/>
    <property type="molecule type" value="Genomic_DNA"/>
</dbReference>
<dbReference type="Pfam" id="PF16845">
    <property type="entry name" value="SQAPI"/>
    <property type="match status" value="1"/>
</dbReference>
<evidence type="ECO:0000313" key="7">
    <source>
        <dbReference type="Proteomes" id="UP000823388"/>
    </source>
</evidence>
<dbReference type="InterPro" id="IPR046350">
    <property type="entry name" value="Cystatin_sf"/>
</dbReference>
<sequence>MPAGCHHRQRAVAHREAALSKSCPKHHKAMRTCSLLLVATAAAVFAIAAPVFVIAAPVTENLVGGWGVIPDVDDAHVQEVGAWAVEEHVKRANDGLRFGRVVRGEEQIVAGVNYRLGIVAANLAGQNATYNAVVYEQIWTNTRRLLSFDRAK</sequence>
<dbReference type="InterPro" id="IPR027214">
    <property type="entry name" value="Cystatin"/>
</dbReference>
<evidence type="ECO:0000259" key="5">
    <source>
        <dbReference type="SMART" id="SM00043"/>
    </source>
</evidence>
<dbReference type="GO" id="GO:0004869">
    <property type="term" value="F:cysteine-type endopeptidase inhibitor activity"/>
    <property type="evidence" value="ECO:0007669"/>
    <property type="project" value="UniProtKB-KW"/>
</dbReference>